<evidence type="ECO:0000313" key="2">
    <source>
        <dbReference type="Proteomes" id="UP000726737"/>
    </source>
</evidence>
<organism evidence="1 2">
    <name type="scientific">Mortierella polycephala</name>
    <dbReference type="NCBI Taxonomy" id="41804"/>
    <lineage>
        <taxon>Eukaryota</taxon>
        <taxon>Fungi</taxon>
        <taxon>Fungi incertae sedis</taxon>
        <taxon>Mucoromycota</taxon>
        <taxon>Mortierellomycotina</taxon>
        <taxon>Mortierellomycetes</taxon>
        <taxon>Mortierellales</taxon>
        <taxon>Mortierellaceae</taxon>
        <taxon>Mortierella</taxon>
    </lineage>
</organism>
<feature type="non-terminal residue" evidence="1">
    <location>
        <position position="59"/>
    </location>
</feature>
<reference evidence="1" key="1">
    <citation type="journal article" date="2020" name="Fungal Divers.">
        <title>Resolving the Mortierellaceae phylogeny through synthesis of multi-gene phylogenetics and phylogenomics.</title>
        <authorList>
            <person name="Vandepol N."/>
            <person name="Liber J."/>
            <person name="Desiro A."/>
            <person name="Na H."/>
            <person name="Kennedy M."/>
            <person name="Barry K."/>
            <person name="Grigoriev I.V."/>
            <person name="Miller A.N."/>
            <person name="O'Donnell K."/>
            <person name="Stajich J.E."/>
            <person name="Bonito G."/>
        </authorList>
    </citation>
    <scope>NUCLEOTIDE SEQUENCE</scope>
    <source>
        <strain evidence="1">KOD948</strain>
    </source>
</reference>
<keyword evidence="2" id="KW-1185">Reference proteome</keyword>
<dbReference type="Proteomes" id="UP000726737">
    <property type="component" value="Unassembled WGS sequence"/>
</dbReference>
<comment type="caution">
    <text evidence="1">The sequence shown here is derived from an EMBL/GenBank/DDBJ whole genome shotgun (WGS) entry which is preliminary data.</text>
</comment>
<name>A0A9P6PIK1_9FUNG</name>
<protein>
    <submittedName>
        <fullName evidence="1">Uncharacterized protein</fullName>
    </submittedName>
</protein>
<sequence length="59" mass="6774">MLPRRQCHLFIVEVKKAAQGRVVQSDLEKLACEMRDAIDDLAKQKVNISFVKVFEMVVV</sequence>
<dbReference type="OrthoDB" id="2406323at2759"/>
<dbReference type="AlphaFoldDB" id="A0A9P6PIK1"/>
<accession>A0A9P6PIK1</accession>
<evidence type="ECO:0000313" key="1">
    <source>
        <dbReference type="EMBL" id="KAG0245906.1"/>
    </source>
</evidence>
<gene>
    <name evidence="1" type="ORF">BG011_002649</name>
</gene>
<dbReference type="EMBL" id="JAAAJA010001870">
    <property type="protein sequence ID" value="KAG0245906.1"/>
    <property type="molecule type" value="Genomic_DNA"/>
</dbReference>
<proteinExistence type="predicted"/>